<keyword evidence="11" id="KW-0472">Membrane</keyword>
<feature type="region of interest" description="Disordered" evidence="12">
    <location>
        <begin position="148"/>
        <end position="174"/>
    </location>
</feature>
<evidence type="ECO:0000313" key="15">
    <source>
        <dbReference type="EMBL" id="AXA33528.1"/>
    </source>
</evidence>
<keyword evidence="10" id="KW-0411">Iron-sulfur</keyword>
<protein>
    <submittedName>
        <fullName evidence="15">4Fe-4S ferredoxin</fullName>
    </submittedName>
    <submittedName>
        <fullName evidence="16">RnfABCDGE type electron transport complex subunit B</fullName>
    </submittedName>
</protein>
<dbReference type="PROSITE" id="PS51379">
    <property type="entry name" value="4FE4S_FER_2"/>
    <property type="match status" value="2"/>
</dbReference>
<evidence type="ECO:0000256" key="4">
    <source>
        <dbReference type="ARBA" id="ARBA00022519"/>
    </source>
</evidence>
<dbReference type="RefSeq" id="WP_112869701.1">
    <property type="nucleotide sequence ID" value="NZ_CP021781.1"/>
</dbReference>
<dbReference type="SUPFAM" id="SSF54862">
    <property type="entry name" value="4Fe-4S ferredoxins"/>
    <property type="match status" value="1"/>
</dbReference>
<evidence type="ECO:0000256" key="2">
    <source>
        <dbReference type="ARBA" id="ARBA00022475"/>
    </source>
</evidence>
<keyword evidence="2" id="KW-1003">Cell membrane</keyword>
<evidence type="ECO:0000313" key="16">
    <source>
        <dbReference type="EMBL" id="QIW11760.1"/>
    </source>
</evidence>
<keyword evidence="3" id="KW-0004">4Fe-4S</keyword>
<keyword evidence="6" id="KW-0677">Repeat</keyword>
<reference evidence="15 17" key="1">
    <citation type="submission" date="2017-06" db="EMBL/GenBank/DDBJ databases">
        <title>Complete genome of Francisella adeliensis.</title>
        <authorList>
            <person name="Vallesi A."/>
            <person name="Sjodin A."/>
        </authorList>
    </citation>
    <scope>NUCLEOTIDE SEQUENCE [LARGE SCALE GENOMIC DNA]</scope>
    <source>
        <strain evidence="15 17">FDC440</strain>
    </source>
</reference>
<dbReference type="KEGG" id="fad:CDH04_03470"/>
<feature type="domain" description="4Fe-4S ferredoxin-type" evidence="13">
    <location>
        <begin position="74"/>
        <end position="103"/>
    </location>
</feature>
<evidence type="ECO:0000313" key="17">
    <source>
        <dbReference type="Proteomes" id="UP000251120"/>
    </source>
</evidence>
<proteinExistence type="predicted"/>
<dbReference type="Gene3D" id="3.30.70.20">
    <property type="match status" value="2"/>
</dbReference>
<organism evidence="15 17">
    <name type="scientific">Francisella adeliensis</name>
    <dbReference type="NCBI Taxonomy" id="2007306"/>
    <lineage>
        <taxon>Bacteria</taxon>
        <taxon>Pseudomonadati</taxon>
        <taxon>Pseudomonadota</taxon>
        <taxon>Gammaproteobacteria</taxon>
        <taxon>Thiotrichales</taxon>
        <taxon>Francisellaceae</taxon>
        <taxon>Francisella</taxon>
    </lineage>
</organism>
<dbReference type="Pfam" id="PF04060">
    <property type="entry name" value="FeS"/>
    <property type="match status" value="1"/>
</dbReference>
<dbReference type="PANTHER" id="PTHR42859">
    <property type="entry name" value="OXIDOREDUCTASE"/>
    <property type="match status" value="1"/>
</dbReference>
<evidence type="ECO:0000259" key="13">
    <source>
        <dbReference type="PROSITE" id="PS51379"/>
    </source>
</evidence>
<evidence type="ECO:0000256" key="5">
    <source>
        <dbReference type="ARBA" id="ARBA00022723"/>
    </source>
</evidence>
<dbReference type="OrthoDB" id="9789936at2"/>
<dbReference type="PROSITE" id="PS00198">
    <property type="entry name" value="4FE4S_FER_1"/>
    <property type="match status" value="2"/>
</dbReference>
<dbReference type="GO" id="GO:0009055">
    <property type="term" value="F:electron transfer activity"/>
    <property type="evidence" value="ECO:0007669"/>
    <property type="project" value="InterPro"/>
</dbReference>
<keyword evidence="4" id="KW-0997">Cell inner membrane</keyword>
<evidence type="ECO:0000256" key="8">
    <source>
        <dbReference type="ARBA" id="ARBA00022982"/>
    </source>
</evidence>
<dbReference type="InterPro" id="IPR010207">
    <property type="entry name" value="Elect_transpt_cplx_RnfB/RsxB"/>
</dbReference>
<keyword evidence="18" id="KW-1185">Reference proteome</keyword>
<dbReference type="AlphaFoldDB" id="A0A2Z4XY26"/>
<dbReference type="PANTHER" id="PTHR42859:SF3">
    <property type="entry name" value="ION-TRANSLOCATING OXIDOREDUCTASE COMPLEX SUBUNIT B"/>
    <property type="match status" value="1"/>
</dbReference>
<dbReference type="EMBL" id="CP043424">
    <property type="protein sequence ID" value="QIW11760.1"/>
    <property type="molecule type" value="Genomic_DNA"/>
</dbReference>
<feature type="domain" description="4Fe-4S ferredoxin-type" evidence="13">
    <location>
        <begin position="104"/>
        <end position="133"/>
    </location>
</feature>
<evidence type="ECO:0000256" key="3">
    <source>
        <dbReference type="ARBA" id="ARBA00022485"/>
    </source>
</evidence>
<evidence type="ECO:0000256" key="11">
    <source>
        <dbReference type="ARBA" id="ARBA00023136"/>
    </source>
</evidence>
<feature type="domain" description="4Fe-4S" evidence="14">
    <location>
        <begin position="1"/>
        <end position="58"/>
    </location>
</feature>
<gene>
    <name evidence="15" type="ORF">CDH04_03470</name>
    <name evidence="16" type="ORF">FZC43_03470</name>
</gene>
<keyword evidence="7" id="KW-1278">Translocase</keyword>
<accession>A0A2Z4XY26</accession>
<keyword evidence="1" id="KW-0813">Transport</keyword>
<name>A0A2Z4XY26_9GAMM</name>
<dbReference type="InterPro" id="IPR017896">
    <property type="entry name" value="4Fe4S_Fe-S-bd"/>
</dbReference>
<dbReference type="InterPro" id="IPR007202">
    <property type="entry name" value="4Fe-4S_dom"/>
</dbReference>
<evidence type="ECO:0000256" key="1">
    <source>
        <dbReference type="ARBA" id="ARBA00022448"/>
    </source>
</evidence>
<dbReference type="Proteomes" id="UP000251120">
    <property type="component" value="Chromosome"/>
</dbReference>
<evidence type="ECO:0000256" key="6">
    <source>
        <dbReference type="ARBA" id="ARBA00022737"/>
    </source>
</evidence>
<dbReference type="InterPro" id="IPR050294">
    <property type="entry name" value="RnfB_subfamily"/>
</dbReference>
<keyword evidence="9" id="KW-0408">Iron</keyword>
<dbReference type="GO" id="GO:0046872">
    <property type="term" value="F:metal ion binding"/>
    <property type="evidence" value="ECO:0007669"/>
    <property type="project" value="UniProtKB-KW"/>
</dbReference>
<dbReference type="PROSITE" id="PS51656">
    <property type="entry name" value="4FE4S"/>
    <property type="match status" value="1"/>
</dbReference>
<evidence type="ECO:0000256" key="10">
    <source>
        <dbReference type="ARBA" id="ARBA00023014"/>
    </source>
</evidence>
<keyword evidence="8" id="KW-0249">Electron transport</keyword>
<dbReference type="NCBIfam" id="TIGR01944">
    <property type="entry name" value="rnfB"/>
    <property type="match status" value="1"/>
</dbReference>
<dbReference type="InterPro" id="IPR017900">
    <property type="entry name" value="4Fe4S_Fe_S_CS"/>
</dbReference>
<dbReference type="Pfam" id="PF14697">
    <property type="entry name" value="Fer4_21"/>
    <property type="match status" value="1"/>
</dbReference>
<evidence type="ECO:0000256" key="12">
    <source>
        <dbReference type="SAM" id="MobiDB-lite"/>
    </source>
</evidence>
<dbReference type="Proteomes" id="UP000681131">
    <property type="component" value="Chromosome"/>
</dbReference>
<sequence length="209" mass="23768">MIISIESIDKILPQTQCQKCTYDDCYSYAKAITNGESHNKCITGGEKTLKELSQLLNKPELPLDSTLGEHKTRASAVVDESMCIGCEKCLLACPVDAIVGSKKLMHTVIESECTGCELCIEPCPMDCISLVDIATERQPENLTDNEYEDQKNHYRNRYDYHKEKEQRNKEQKRQAYTNIARAKDMDKKAYIAASLARYKNKKKATTRNE</sequence>
<dbReference type="EMBL" id="CP021781">
    <property type="protein sequence ID" value="AXA33528.1"/>
    <property type="molecule type" value="Genomic_DNA"/>
</dbReference>
<keyword evidence="5" id="KW-0479">Metal-binding</keyword>
<evidence type="ECO:0000259" key="14">
    <source>
        <dbReference type="PROSITE" id="PS51656"/>
    </source>
</evidence>
<evidence type="ECO:0000313" key="18">
    <source>
        <dbReference type="Proteomes" id="UP000681131"/>
    </source>
</evidence>
<reference evidence="16 18" key="2">
    <citation type="submission" date="2019-08" db="EMBL/GenBank/DDBJ databases">
        <title>Complete genome sequences of Francisella adeliensis (FSC1325 and FSC1326).</title>
        <authorList>
            <person name="Ohrman C."/>
            <person name="Uneklint I."/>
            <person name="Vallesi A."/>
            <person name="Karlsson L."/>
            <person name="Sjodin A."/>
        </authorList>
    </citation>
    <scope>NUCLEOTIDE SEQUENCE [LARGE SCALE GENOMIC DNA]</scope>
    <source>
        <strain evidence="16 18">FSC1325</strain>
    </source>
</reference>
<feature type="compositionally biased region" description="Basic and acidic residues" evidence="12">
    <location>
        <begin position="148"/>
        <end position="173"/>
    </location>
</feature>
<dbReference type="GO" id="GO:0051539">
    <property type="term" value="F:4 iron, 4 sulfur cluster binding"/>
    <property type="evidence" value="ECO:0007669"/>
    <property type="project" value="UniProtKB-KW"/>
</dbReference>
<evidence type="ECO:0000256" key="9">
    <source>
        <dbReference type="ARBA" id="ARBA00023004"/>
    </source>
</evidence>
<evidence type="ECO:0000256" key="7">
    <source>
        <dbReference type="ARBA" id="ARBA00022967"/>
    </source>
</evidence>
<dbReference type="Gene3D" id="1.10.15.40">
    <property type="entry name" value="Electron transport complex subunit B, putative Fe-S cluster"/>
    <property type="match status" value="1"/>
</dbReference>